<evidence type="ECO:0000256" key="2">
    <source>
        <dbReference type="ARBA" id="ARBA00022692"/>
    </source>
</evidence>
<dbReference type="Gene3D" id="1.20.1250.20">
    <property type="entry name" value="MFS general substrate transporter like domains"/>
    <property type="match status" value="1"/>
</dbReference>
<name>A0A6I5NI28_9BIFI</name>
<dbReference type="PANTHER" id="PTHR23531:SF1">
    <property type="entry name" value="QUINOLENE RESISTANCE PROTEIN NORA"/>
    <property type="match status" value="1"/>
</dbReference>
<dbReference type="InterPro" id="IPR020846">
    <property type="entry name" value="MFS_dom"/>
</dbReference>
<dbReference type="CDD" id="cd17489">
    <property type="entry name" value="MFS_YfcJ_like"/>
    <property type="match status" value="1"/>
</dbReference>
<feature type="transmembrane region" description="Helical" evidence="5">
    <location>
        <begin position="140"/>
        <end position="159"/>
    </location>
</feature>
<keyword evidence="4 5" id="KW-0472">Membrane</keyword>
<dbReference type="InterPro" id="IPR036259">
    <property type="entry name" value="MFS_trans_sf"/>
</dbReference>
<evidence type="ECO:0000313" key="8">
    <source>
        <dbReference type="Proteomes" id="UP000469292"/>
    </source>
</evidence>
<dbReference type="EMBL" id="VYSG01000001">
    <property type="protein sequence ID" value="NEG69993.1"/>
    <property type="molecule type" value="Genomic_DNA"/>
</dbReference>
<dbReference type="InterPro" id="IPR052714">
    <property type="entry name" value="MFS_Exporter"/>
</dbReference>
<dbReference type="Pfam" id="PF07690">
    <property type="entry name" value="MFS_1"/>
    <property type="match status" value="1"/>
</dbReference>
<keyword evidence="3 5" id="KW-1133">Transmembrane helix</keyword>
<feature type="transmembrane region" description="Helical" evidence="5">
    <location>
        <begin position="315"/>
        <end position="337"/>
    </location>
</feature>
<dbReference type="RefSeq" id="WP_163227485.1">
    <property type="nucleotide sequence ID" value="NZ_VYSG01000001.1"/>
</dbReference>
<dbReference type="GO" id="GO:0022857">
    <property type="term" value="F:transmembrane transporter activity"/>
    <property type="evidence" value="ECO:0007669"/>
    <property type="project" value="InterPro"/>
</dbReference>
<evidence type="ECO:0000256" key="5">
    <source>
        <dbReference type="SAM" id="Phobius"/>
    </source>
</evidence>
<organism evidence="7 8">
    <name type="scientific">Bifidobacterium choloepi</name>
    <dbReference type="NCBI Taxonomy" id="2614131"/>
    <lineage>
        <taxon>Bacteria</taxon>
        <taxon>Bacillati</taxon>
        <taxon>Actinomycetota</taxon>
        <taxon>Actinomycetes</taxon>
        <taxon>Bifidobacteriales</taxon>
        <taxon>Bifidobacteriaceae</taxon>
        <taxon>Bifidobacterium</taxon>
    </lineage>
</organism>
<keyword evidence="2 5" id="KW-0812">Transmembrane</keyword>
<evidence type="ECO:0000256" key="1">
    <source>
        <dbReference type="ARBA" id="ARBA00004651"/>
    </source>
</evidence>
<evidence type="ECO:0000256" key="4">
    <source>
        <dbReference type="ARBA" id="ARBA00023136"/>
    </source>
</evidence>
<feature type="transmembrane region" description="Helical" evidence="5">
    <location>
        <begin position="251"/>
        <end position="271"/>
    </location>
</feature>
<feature type="transmembrane region" description="Helical" evidence="5">
    <location>
        <begin position="16"/>
        <end position="37"/>
    </location>
</feature>
<sequence length="447" mass="48280">MADATNHKEKLITRDVALIMGATFFFMAANMLGNPIIAGYSGSLGANGVMMGVVAAALTLTSLFCRPVAGNLADKTSKRVLAFAGAAIYVVADVWYACAGNELSLLLARIVNGVGFACCSVCLSTWMAMLLPISRMGAGMGLYGTMNALAQAIGPALGIKLSKMVGYRPTFLVGAALAVLMVLCVVLVRDPGLPLSRKKERFVRQVEAGERPGEPLPEAVATATEEVVENRSLADHGKPVKAPKFDFNRLFEVKVIPIALIFMMFAVPYFANQSFLVDYASDRHLAIAVSMFFPFYAIAILLLRIFMKDWFDTKSFLFFLVICTFGNLLMLLCLTVMTNNLVMLAAGIFTAFGYGLMSSVTQAQAVLIAGKERSGMANTTYYAGIDLGMSIGPLLGGVLYAGVPIQWFYVILMATMPIAWIVYAVFHRTINVPKHPGPIKSVEVHHC</sequence>
<proteinExistence type="predicted"/>
<feature type="transmembrane region" description="Helical" evidence="5">
    <location>
        <begin position="283"/>
        <end position="303"/>
    </location>
</feature>
<feature type="transmembrane region" description="Helical" evidence="5">
    <location>
        <begin position="80"/>
        <end position="98"/>
    </location>
</feature>
<dbReference type="SUPFAM" id="SSF103473">
    <property type="entry name" value="MFS general substrate transporter"/>
    <property type="match status" value="1"/>
</dbReference>
<accession>A0A6I5NI28</accession>
<dbReference type="GO" id="GO:0005886">
    <property type="term" value="C:plasma membrane"/>
    <property type="evidence" value="ECO:0007669"/>
    <property type="project" value="UniProtKB-SubCell"/>
</dbReference>
<comment type="subcellular location">
    <subcellularLocation>
        <location evidence="1">Cell membrane</location>
        <topology evidence="1">Multi-pass membrane protein</topology>
    </subcellularLocation>
</comment>
<feature type="transmembrane region" description="Helical" evidence="5">
    <location>
        <begin position="343"/>
        <end position="369"/>
    </location>
</feature>
<dbReference type="Proteomes" id="UP000469292">
    <property type="component" value="Unassembled WGS sequence"/>
</dbReference>
<feature type="transmembrane region" description="Helical" evidence="5">
    <location>
        <begin position="381"/>
        <end position="401"/>
    </location>
</feature>
<feature type="transmembrane region" description="Helical" evidence="5">
    <location>
        <begin position="49"/>
        <end position="68"/>
    </location>
</feature>
<feature type="domain" description="Major facilitator superfamily (MFS) profile" evidence="6">
    <location>
        <begin position="14"/>
        <end position="431"/>
    </location>
</feature>
<keyword evidence="8" id="KW-1185">Reference proteome</keyword>
<feature type="transmembrane region" description="Helical" evidence="5">
    <location>
        <begin position="110"/>
        <end position="133"/>
    </location>
</feature>
<comment type="caution">
    <text evidence="7">The sequence shown here is derived from an EMBL/GenBank/DDBJ whole genome shotgun (WGS) entry which is preliminary data.</text>
</comment>
<feature type="transmembrane region" description="Helical" evidence="5">
    <location>
        <begin position="171"/>
        <end position="188"/>
    </location>
</feature>
<dbReference type="PANTHER" id="PTHR23531">
    <property type="entry name" value="QUINOLENE RESISTANCE PROTEIN NORA"/>
    <property type="match status" value="1"/>
</dbReference>
<dbReference type="InterPro" id="IPR011701">
    <property type="entry name" value="MFS"/>
</dbReference>
<dbReference type="PROSITE" id="PS50850">
    <property type="entry name" value="MFS"/>
    <property type="match status" value="1"/>
</dbReference>
<gene>
    <name evidence="7" type="ORF">F6S87_05175</name>
</gene>
<evidence type="ECO:0000259" key="6">
    <source>
        <dbReference type="PROSITE" id="PS50850"/>
    </source>
</evidence>
<evidence type="ECO:0000313" key="7">
    <source>
        <dbReference type="EMBL" id="NEG69993.1"/>
    </source>
</evidence>
<dbReference type="AlphaFoldDB" id="A0A6I5NI28"/>
<feature type="transmembrane region" description="Helical" evidence="5">
    <location>
        <begin position="407"/>
        <end position="426"/>
    </location>
</feature>
<reference evidence="7 8" key="1">
    <citation type="submission" date="2019-09" db="EMBL/GenBank/DDBJ databases">
        <title>Phylogenetic characterization of a novel taxon of the genus Bifidobacterium: Bifidobacterium choloepi sp. nov.</title>
        <authorList>
            <person name="Modesto M."/>
            <person name="Satti M."/>
        </authorList>
    </citation>
    <scope>NUCLEOTIDE SEQUENCE [LARGE SCALE GENOMIC DNA]</scope>
    <source>
        <strain evidence="7 8">BRDM6</strain>
    </source>
</reference>
<evidence type="ECO:0000256" key="3">
    <source>
        <dbReference type="ARBA" id="ARBA00022989"/>
    </source>
</evidence>
<protein>
    <submittedName>
        <fullName evidence="7">MFS transporter</fullName>
    </submittedName>
</protein>